<dbReference type="EC" id="2.7.7.48" evidence="1"/>
<dbReference type="Proteomes" id="UP001203297">
    <property type="component" value="Unassembled WGS sequence"/>
</dbReference>
<dbReference type="GO" id="GO:0003968">
    <property type="term" value="F:RNA-directed RNA polymerase activity"/>
    <property type="evidence" value="ECO:0007669"/>
    <property type="project" value="UniProtKB-KW"/>
</dbReference>
<dbReference type="EMBL" id="WTXG01000001">
    <property type="protein sequence ID" value="KAI0307864.1"/>
    <property type="molecule type" value="Genomic_DNA"/>
</dbReference>
<keyword evidence="1" id="KW-0696">RNA-directed RNA polymerase</keyword>
<name>A0AAD4MFX4_9AGAM</name>
<comment type="similarity">
    <text evidence="1">Belongs to the RdRP family.</text>
</comment>
<comment type="caution">
    <text evidence="3">The sequence shown here is derived from an EMBL/GenBank/DDBJ whole genome shotgun (WGS) entry which is preliminary data.</text>
</comment>
<dbReference type="PANTHER" id="PTHR23079:SF55">
    <property type="entry name" value="RNA-DIRECTED RNA POLYMERASE"/>
    <property type="match status" value="1"/>
</dbReference>
<dbReference type="GO" id="GO:0003723">
    <property type="term" value="F:RNA binding"/>
    <property type="evidence" value="ECO:0007669"/>
    <property type="project" value="UniProtKB-KW"/>
</dbReference>
<protein>
    <recommendedName>
        <fullName evidence="1">RNA-dependent RNA polymerase</fullName>
        <ecNumber evidence="1">2.7.7.48</ecNumber>
    </recommendedName>
</protein>
<keyword evidence="4" id="KW-1185">Reference proteome</keyword>
<evidence type="ECO:0000259" key="2">
    <source>
        <dbReference type="Pfam" id="PF05183"/>
    </source>
</evidence>
<accession>A0AAD4MFX4</accession>
<feature type="domain" description="RDRP core" evidence="2">
    <location>
        <begin position="400"/>
        <end position="987"/>
    </location>
</feature>
<dbReference type="GO" id="GO:0030422">
    <property type="term" value="P:siRNA processing"/>
    <property type="evidence" value="ECO:0007669"/>
    <property type="project" value="TreeGrafter"/>
</dbReference>
<organism evidence="3 4">
    <name type="scientific">Multifurca ochricompacta</name>
    <dbReference type="NCBI Taxonomy" id="376703"/>
    <lineage>
        <taxon>Eukaryota</taxon>
        <taxon>Fungi</taxon>
        <taxon>Dikarya</taxon>
        <taxon>Basidiomycota</taxon>
        <taxon>Agaricomycotina</taxon>
        <taxon>Agaricomycetes</taxon>
        <taxon>Russulales</taxon>
        <taxon>Russulaceae</taxon>
        <taxon>Multifurca</taxon>
    </lineage>
</organism>
<sequence>MELFFRDLSYRATLSDVKEAFASVLHSPRYLPESQPPWNFDVYLFPPLRNQPGRDNRGIGTVTVPKLHLGQDLLRDYGGSTSLVVAGRKIKLTLSKGKPAPATVDKLNREPYISPKVYESRAATKESFQRNTVGIHTLQLGWETRSGVFSVEWEKHFQEACHLAFSDNRREMRIRILDQQDVVRSIAIHWSQISWSATGYGDEGHPQNLIQSHLNFRSSTLEKRQRLLFLYPDDADFIRVLPYATLSIRLLCRSIVDLKIYKELCKIARLPTPKDFTFHANHLGLFSAVMLEQYHQWITSLDWSVAFQLEALLRGRLADTKEVLSIRGIIDNMTASKGASHTADFLRSVVNNTVFEIQGHHEGAFKASVERHAQNFSWPSLSYPWDPKDGVLSCLHVSISPTSMKLGGPFPERSNRVMRTYTANHDSFIRVSFVEENDLRYQHDREIDGPAFIGKWVSPTLRDGFAIAGKRFRFLAYSQSALKSHTVWFVKDFSDPNGDLITAATIIAGLGKFDGLEYDRKLIYCPARYAARISQAFTTTDSSISIQAEEIILREDIERDKYCFTEGVGSISPQLARKIWRALQQRGSRATRRAITYPRAFQIRLVGAKGMLSVDPSLSGDVVELRPSMIKFDAPHSTNVEIAQAFVRPSKYYLNRPLIMILEGLGIPYSVFKTLQDTAVQDAYDAATSLEKAANTLDQFGLGASYRLSSTLLHLAKLGISPEIMGGFYNQMLEFSIHHILRDLKHHARIPVNDGYTLVGVADIHHYLQEGEVFACVTIQETNSIRYLDGPVLISRSPTIHPGDVQVVRAIGRPPPGSIFAREPLMNTVVFSVEGTRPLPSCLGGGDLDGDVYNITFLKDLHPEQNMPPAAYDPAPKKLLDRPSTMNDVADFVADYINSDILGLVAINWLLIADLHDIFHDDCIKLCRIHSNAVDYPKSGTPVTLNTVPKPKSERKPDWNAPETVDLDASHDFYQSQKAIGRLFRAIDLSDVQIHNSAARQQRRRLRDDPLEADLDEVFAALCIGDQQGDPLELAVENRVAQFINTDPHSKFVALAIDSLERYSMELQGICACNALQRHKDAMLSEEEAVIGTIVAKCSQRRRRREAMAQLREQTNYLVRSVRDELAGDDETSQLDWLATAWAAWKVSQHLKYKFGANSYGWIALGEVFDAMKAIEQEMSSSRR</sequence>
<reference evidence="3" key="1">
    <citation type="journal article" date="2022" name="New Phytol.">
        <title>Evolutionary transition to the ectomycorrhizal habit in the genomes of a hyperdiverse lineage of mushroom-forming fungi.</title>
        <authorList>
            <person name="Looney B."/>
            <person name="Miyauchi S."/>
            <person name="Morin E."/>
            <person name="Drula E."/>
            <person name="Courty P.E."/>
            <person name="Kohler A."/>
            <person name="Kuo A."/>
            <person name="LaButti K."/>
            <person name="Pangilinan J."/>
            <person name="Lipzen A."/>
            <person name="Riley R."/>
            <person name="Andreopoulos W."/>
            <person name="He G."/>
            <person name="Johnson J."/>
            <person name="Nolan M."/>
            <person name="Tritt A."/>
            <person name="Barry K.W."/>
            <person name="Grigoriev I.V."/>
            <person name="Nagy L.G."/>
            <person name="Hibbett D."/>
            <person name="Henrissat B."/>
            <person name="Matheny P.B."/>
            <person name="Labbe J."/>
            <person name="Martin F.M."/>
        </authorList>
    </citation>
    <scope>NUCLEOTIDE SEQUENCE</scope>
    <source>
        <strain evidence="3">BPL690</strain>
    </source>
</reference>
<dbReference type="InterPro" id="IPR007855">
    <property type="entry name" value="RDRP"/>
</dbReference>
<dbReference type="AlphaFoldDB" id="A0AAD4MFX4"/>
<dbReference type="GO" id="GO:0031380">
    <property type="term" value="C:nuclear RNA-directed RNA polymerase complex"/>
    <property type="evidence" value="ECO:0007669"/>
    <property type="project" value="TreeGrafter"/>
</dbReference>
<proteinExistence type="inferred from homology"/>
<dbReference type="InterPro" id="IPR057596">
    <property type="entry name" value="RDRP_core"/>
</dbReference>
<keyword evidence="1" id="KW-0694">RNA-binding</keyword>
<keyword evidence="1" id="KW-0548">Nucleotidyltransferase</keyword>
<dbReference type="Pfam" id="PF05183">
    <property type="entry name" value="RdRP"/>
    <property type="match status" value="1"/>
</dbReference>
<comment type="catalytic activity">
    <reaction evidence="1">
        <text>RNA(n) + a ribonucleoside 5'-triphosphate = RNA(n+1) + diphosphate</text>
        <dbReference type="Rhea" id="RHEA:21248"/>
        <dbReference type="Rhea" id="RHEA-COMP:14527"/>
        <dbReference type="Rhea" id="RHEA-COMP:17342"/>
        <dbReference type="ChEBI" id="CHEBI:33019"/>
        <dbReference type="ChEBI" id="CHEBI:61557"/>
        <dbReference type="ChEBI" id="CHEBI:140395"/>
        <dbReference type="EC" id="2.7.7.48"/>
    </reaction>
</comment>
<dbReference type="PANTHER" id="PTHR23079">
    <property type="entry name" value="RNA-DEPENDENT RNA POLYMERASE"/>
    <property type="match status" value="1"/>
</dbReference>
<evidence type="ECO:0000313" key="4">
    <source>
        <dbReference type="Proteomes" id="UP001203297"/>
    </source>
</evidence>
<evidence type="ECO:0000256" key="1">
    <source>
        <dbReference type="RuleBase" id="RU363098"/>
    </source>
</evidence>
<gene>
    <name evidence="3" type="ORF">B0F90DRAFT_1813244</name>
</gene>
<keyword evidence="1" id="KW-0808">Transferase</keyword>
<evidence type="ECO:0000313" key="3">
    <source>
        <dbReference type="EMBL" id="KAI0307864.1"/>
    </source>
</evidence>